<dbReference type="SUPFAM" id="SSF48452">
    <property type="entry name" value="TPR-like"/>
    <property type="match status" value="1"/>
</dbReference>
<keyword evidence="1" id="KW-0802">TPR repeat</keyword>
<dbReference type="PROSITE" id="PS51257">
    <property type="entry name" value="PROKAR_LIPOPROTEIN"/>
    <property type="match status" value="1"/>
</dbReference>
<accession>M4NRR2</accession>
<reference evidence="3 4" key="1">
    <citation type="submission" date="2012-04" db="EMBL/GenBank/DDBJ databases">
        <title>Complete genome of Rhodanobacter sp. 2APBS1.</title>
        <authorList>
            <consortium name="US DOE Joint Genome Institute"/>
            <person name="Huntemann M."/>
            <person name="Wei C.-L."/>
            <person name="Han J."/>
            <person name="Detter J.C."/>
            <person name="Han C."/>
            <person name="Tapia R."/>
            <person name="Munk A.C.C."/>
            <person name="Chen A."/>
            <person name="Krypides N."/>
            <person name="Mavromatis K."/>
            <person name="Markowitz V."/>
            <person name="Szeto E."/>
            <person name="Ivanova N."/>
            <person name="Mikhailova N."/>
            <person name="Ovchinnikova G."/>
            <person name="Pagani I."/>
            <person name="Pati A."/>
            <person name="Goodwin L."/>
            <person name="Peters L."/>
            <person name="Pitluck S."/>
            <person name="Woyke T."/>
            <person name="Prakash O."/>
            <person name="Elkins J."/>
            <person name="Brown S."/>
            <person name="Palumbo A."/>
            <person name="Hemme C."/>
            <person name="Zhou J."/>
            <person name="Watson D."/>
            <person name="Jardine P."/>
            <person name="Kostka J."/>
            <person name="Green S."/>
        </authorList>
    </citation>
    <scope>NUCLEOTIDE SEQUENCE [LARGE SCALE GENOMIC DNA]</scope>
    <source>
        <strain evidence="3 4">2APBS1</strain>
    </source>
</reference>
<dbReference type="STRING" id="666685.R2APBS1_3164"/>
<dbReference type="PROSITE" id="PS50005">
    <property type="entry name" value="TPR"/>
    <property type="match status" value="1"/>
</dbReference>
<feature type="chain" id="PRO_5004056395" evidence="2">
    <location>
        <begin position="22"/>
        <end position="177"/>
    </location>
</feature>
<evidence type="ECO:0000313" key="4">
    <source>
        <dbReference type="Proteomes" id="UP000011859"/>
    </source>
</evidence>
<evidence type="ECO:0000313" key="3">
    <source>
        <dbReference type="EMBL" id="AGG90236.1"/>
    </source>
</evidence>
<dbReference type="Proteomes" id="UP000011859">
    <property type="component" value="Chromosome"/>
</dbReference>
<evidence type="ECO:0000256" key="2">
    <source>
        <dbReference type="SAM" id="SignalP"/>
    </source>
</evidence>
<dbReference type="InterPro" id="IPR011990">
    <property type="entry name" value="TPR-like_helical_dom_sf"/>
</dbReference>
<dbReference type="HOGENOM" id="CLU_1522836_0_0_6"/>
<protein>
    <submittedName>
        <fullName evidence="3">Uncharacterized protein</fullName>
    </submittedName>
</protein>
<dbReference type="EMBL" id="CP003470">
    <property type="protein sequence ID" value="AGG90236.1"/>
    <property type="molecule type" value="Genomic_DNA"/>
</dbReference>
<name>M4NRR2_9GAMM</name>
<feature type="repeat" description="TPR" evidence="1">
    <location>
        <begin position="68"/>
        <end position="101"/>
    </location>
</feature>
<dbReference type="RefSeq" id="WP_015448633.1">
    <property type="nucleotide sequence ID" value="NC_020541.1"/>
</dbReference>
<feature type="signal peptide" evidence="2">
    <location>
        <begin position="1"/>
        <end position="21"/>
    </location>
</feature>
<gene>
    <name evidence="3" type="ORF">R2APBS1_3164</name>
</gene>
<keyword evidence="4" id="KW-1185">Reference proteome</keyword>
<dbReference type="AlphaFoldDB" id="M4NRR2"/>
<dbReference type="InterPro" id="IPR019734">
    <property type="entry name" value="TPR_rpt"/>
</dbReference>
<sequence length="177" mass="19188" precursor="true">MPYPSQRSFLAPLLLATSLLAGCGMLATTPPPDTRPSPPSYDPVAAIRAAGEREKSVIDVNPLRDPGISALQDAARRDEQVGKYADAAATLDQALRLNPDSPDLLQERAEVAVHLKDFSVAEKLAHKSWSLGPRLGPLCARNWQTVVEMRLQARDANGAATARKWVTQCHKAGVPRY</sequence>
<proteinExistence type="predicted"/>
<dbReference type="Pfam" id="PF14559">
    <property type="entry name" value="TPR_19"/>
    <property type="match status" value="1"/>
</dbReference>
<dbReference type="OrthoDB" id="5957580at2"/>
<organism evidence="3 4">
    <name type="scientific">Rhodanobacter denitrificans</name>
    <dbReference type="NCBI Taxonomy" id="666685"/>
    <lineage>
        <taxon>Bacteria</taxon>
        <taxon>Pseudomonadati</taxon>
        <taxon>Pseudomonadota</taxon>
        <taxon>Gammaproteobacteria</taxon>
        <taxon>Lysobacterales</taxon>
        <taxon>Rhodanobacteraceae</taxon>
        <taxon>Rhodanobacter</taxon>
    </lineage>
</organism>
<evidence type="ECO:0000256" key="1">
    <source>
        <dbReference type="PROSITE-ProRule" id="PRU00339"/>
    </source>
</evidence>
<dbReference type="Gene3D" id="1.25.40.10">
    <property type="entry name" value="Tetratricopeptide repeat domain"/>
    <property type="match status" value="1"/>
</dbReference>
<dbReference type="eggNOG" id="COG0457">
    <property type="taxonomic scope" value="Bacteria"/>
</dbReference>
<dbReference type="KEGG" id="rhd:R2APBS1_3164"/>
<keyword evidence="2" id="KW-0732">Signal</keyword>